<dbReference type="PANTHER" id="PTHR40590:SF1">
    <property type="entry name" value="CYTOPLASMIC PROTEIN"/>
    <property type="match status" value="1"/>
</dbReference>
<organism evidence="1 2">
    <name type="scientific">Novosphingobium sediminis</name>
    <dbReference type="NCBI Taxonomy" id="707214"/>
    <lineage>
        <taxon>Bacteria</taxon>
        <taxon>Pseudomonadati</taxon>
        <taxon>Pseudomonadota</taxon>
        <taxon>Alphaproteobacteria</taxon>
        <taxon>Sphingomonadales</taxon>
        <taxon>Sphingomonadaceae</taxon>
        <taxon>Novosphingobium</taxon>
    </lineage>
</organism>
<dbReference type="EMBL" id="BJYR01000016">
    <property type="protein sequence ID" value="GEO00606.1"/>
    <property type="molecule type" value="Genomic_DNA"/>
</dbReference>
<dbReference type="InterPro" id="IPR002816">
    <property type="entry name" value="TraB/PrgY/GumN_fam"/>
</dbReference>
<dbReference type="Proteomes" id="UP000321464">
    <property type="component" value="Unassembled WGS sequence"/>
</dbReference>
<dbReference type="InterPro" id="IPR047111">
    <property type="entry name" value="YbaP-like"/>
</dbReference>
<comment type="caution">
    <text evidence="1">The sequence shown here is derived from an EMBL/GenBank/DDBJ whole genome shotgun (WGS) entry which is preliminary data.</text>
</comment>
<dbReference type="PANTHER" id="PTHR40590">
    <property type="entry name" value="CYTOPLASMIC PROTEIN-RELATED"/>
    <property type="match status" value="1"/>
</dbReference>
<evidence type="ECO:0008006" key="3">
    <source>
        <dbReference type="Google" id="ProtNLM"/>
    </source>
</evidence>
<gene>
    <name evidence="1" type="ORF">NSE01_24380</name>
</gene>
<accession>A0A512ALP4</accession>
<proteinExistence type="predicted"/>
<evidence type="ECO:0000313" key="2">
    <source>
        <dbReference type="Proteomes" id="UP000321464"/>
    </source>
</evidence>
<dbReference type="AlphaFoldDB" id="A0A512ALP4"/>
<keyword evidence="2" id="KW-1185">Reference proteome</keyword>
<evidence type="ECO:0000313" key="1">
    <source>
        <dbReference type="EMBL" id="GEO00606.1"/>
    </source>
</evidence>
<dbReference type="Pfam" id="PF01963">
    <property type="entry name" value="TraB_PrgY_gumN"/>
    <property type="match status" value="1"/>
</dbReference>
<sequence>MGVLAQGARFVHPLGAMTRQTSPLPRPLPSLARLFAAFLLIALAACGAAKSPQDEPAKVALWAISDSTGVHGWLLGTVHSLPPGTHWRRPVIDSAIGGADRLVLEIGEPLNPQIAGEALGRLAFTPGLPAPSERVGVKFRADLAKVYKDLSLNDGQFKDQESWAVALQIAAIGGLKQGMEPDSGVEPELRKVIGAKPVTGLETIDSQFGIFDTLPPRAQTVLLEQVAHEAADNRDDDKDMLALWLRGDELGIAREAQTGFLANPELRAALLTRRNLAWADQINTMLKSGAKPFIAVGAAHVAGVDGLPRLLEARGWLVKRVY</sequence>
<protein>
    <recommendedName>
        <fullName evidence="3">TraB/GumN family protein</fullName>
    </recommendedName>
</protein>
<name>A0A512ALP4_9SPHN</name>
<dbReference type="RefSeq" id="WP_246135191.1">
    <property type="nucleotide sequence ID" value="NZ_BJYR01000016.1"/>
</dbReference>
<dbReference type="CDD" id="cd14789">
    <property type="entry name" value="Tiki"/>
    <property type="match status" value="1"/>
</dbReference>
<reference evidence="1 2" key="1">
    <citation type="submission" date="2019-07" db="EMBL/GenBank/DDBJ databases">
        <title>Whole genome shotgun sequence of Novosphingobium sediminis NBRC 106119.</title>
        <authorList>
            <person name="Hosoyama A."/>
            <person name="Uohara A."/>
            <person name="Ohji S."/>
            <person name="Ichikawa N."/>
        </authorList>
    </citation>
    <scope>NUCLEOTIDE SEQUENCE [LARGE SCALE GENOMIC DNA]</scope>
    <source>
        <strain evidence="1 2">NBRC 106119</strain>
    </source>
</reference>